<evidence type="ECO:0000313" key="2">
    <source>
        <dbReference type="EMBL" id="KKL44337.1"/>
    </source>
</evidence>
<proteinExistence type="predicted"/>
<protein>
    <submittedName>
        <fullName evidence="2">Uncharacterized protein</fullName>
    </submittedName>
</protein>
<accession>A0A0F9EZT6</accession>
<dbReference type="EMBL" id="LAZR01034796">
    <property type="protein sequence ID" value="KKL44337.1"/>
    <property type="molecule type" value="Genomic_DNA"/>
</dbReference>
<reference evidence="2" key="1">
    <citation type="journal article" date="2015" name="Nature">
        <title>Complex archaea that bridge the gap between prokaryotes and eukaryotes.</title>
        <authorList>
            <person name="Spang A."/>
            <person name="Saw J.H."/>
            <person name="Jorgensen S.L."/>
            <person name="Zaremba-Niedzwiedzka K."/>
            <person name="Martijn J."/>
            <person name="Lind A.E."/>
            <person name="van Eijk R."/>
            <person name="Schleper C."/>
            <person name="Guy L."/>
            <person name="Ettema T.J."/>
        </authorList>
    </citation>
    <scope>NUCLEOTIDE SEQUENCE</scope>
</reference>
<dbReference type="AlphaFoldDB" id="A0A0F9EZT6"/>
<feature type="region of interest" description="Disordered" evidence="1">
    <location>
        <begin position="1"/>
        <end position="40"/>
    </location>
</feature>
<gene>
    <name evidence="2" type="ORF">LCGC14_2366700</name>
</gene>
<comment type="caution">
    <text evidence="2">The sequence shown here is derived from an EMBL/GenBank/DDBJ whole genome shotgun (WGS) entry which is preliminary data.</text>
</comment>
<evidence type="ECO:0000256" key="1">
    <source>
        <dbReference type="SAM" id="MobiDB-lite"/>
    </source>
</evidence>
<name>A0A0F9EZT6_9ZZZZ</name>
<sequence>MADKAMKKAPGTGSIHGATPAKKRVRGPDKQPRKKKAKSK</sequence>
<organism evidence="2">
    <name type="scientific">marine sediment metagenome</name>
    <dbReference type="NCBI Taxonomy" id="412755"/>
    <lineage>
        <taxon>unclassified sequences</taxon>
        <taxon>metagenomes</taxon>
        <taxon>ecological metagenomes</taxon>
    </lineage>
</organism>